<name>A0AB39NC02_9ACTN</name>
<gene>
    <name evidence="4" type="ORF">AB5J55_42265</name>
</gene>
<dbReference type="SUPFAM" id="SSF52091">
    <property type="entry name" value="SpoIIaa-like"/>
    <property type="match status" value="1"/>
</dbReference>
<accession>A0AB39NC02</accession>
<evidence type="ECO:0000259" key="3">
    <source>
        <dbReference type="PROSITE" id="PS50801"/>
    </source>
</evidence>
<sequence length="115" mass="12435">MSDPSVETFAVGHCLVARVSGEMDFVTEPVLRPQFKELIARAGRFIVLDLSGVSFCDSAGLSLLIGAWKQAEPSGVVLVLACVPEHLRRVLQMTGMDQILRVFNTVANARAVFGC</sequence>
<dbReference type="InterPro" id="IPR036513">
    <property type="entry name" value="STAS_dom_sf"/>
</dbReference>
<dbReference type="NCBIfam" id="TIGR00377">
    <property type="entry name" value="ant_ant_sig"/>
    <property type="match status" value="1"/>
</dbReference>
<dbReference type="PANTHER" id="PTHR33495">
    <property type="entry name" value="ANTI-SIGMA FACTOR ANTAGONIST TM_1081-RELATED-RELATED"/>
    <property type="match status" value="1"/>
</dbReference>
<dbReference type="CDD" id="cd07043">
    <property type="entry name" value="STAS_anti-anti-sigma_factors"/>
    <property type="match status" value="1"/>
</dbReference>
<reference evidence="4" key="1">
    <citation type="submission" date="2024-07" db="EMBL/GenBank/DDBJ databases">
        <authorList>
            <person name="Yu S.T."/>
        </authorList>
    </citation>
    <scope>NUCLEOTIDE SEQUENCE</scope>
    <source>
        <strain evidence="4">R11</strain>
    </source>
</reference>
<feature type="domain" description="STAS" evidence="3">
    <location>
        <begin position="15"/>
        <end position="113"/>
    </location>
</feature>
<dbReference type="Gene3D" id="3.30.750.24">
    <property type="entry name" value="STAS domain"/>
    <property type="match status" value="1"/>
</dbReference>
<protein>
    <recommendedName>
        <fullName evidence="2">Anti-sigma factor antagonist</fullName>
    </recommendedName>
</protein>
<comment type="similarity">
    <text evidence="1 2">Belongs to the anti-sigma-factor antagonist family.</text>
</comment>
<proteinExistence type="inferred from homology"/>
<dbReference type="InterPro" id="IPR003658">
    <property type="entry name" value="Anti-sigma_ant"/>
</dbReference>
<evidence type="ECO:0000256" key="2">
    <source>
        <dbReference type="RuleBase" id="RU003749"/>
    </source>
</evidence>
<dbReference type="PANTHER" id="PTHR33495:SF2">
    <property type="entry name" value="ANTI-SIGMA FACTOR ANTAGONIST TM_1081-RELATED"/>
    <property type="match status" value="1"/>
</dbReference>
<evidence type="ECO:0000313" key="4">
    <source>
        <dbReference type="EMBL" id="XDQ15779.1"/>
    </source>
</evidence>
<dbReference type="GO" id="GO:0043856">
    <property type="term" value="F:anti-sigma factor antagonist activity"/>
    <property type="evidence" value="ECO:0007669"/>
    <property type="project" value="InterPro"/>
</dbReference>
<organism evidence="4">
    <name type="scientific">Streptomyces sp. R11</name>
    <dbReference type="NCBI Taxonomy" id="3238625"/>
    <lineage>
        <taxon>Bacteria</taxon>
        <taxon>Bacillati</taxon>
        <taxon>Actinomycetota</taxon>
        <taxon>Actinomycetes</taxon>
        <taxon>Kitasatosporales</taxon>
        <taxon>Streptomycetaceae</taxon>
        <taxon>Streptomyces</taxon>
    </lineage>
</organism>
<evidence type="ECO:0000256" key="1">
    <source>
        <dbReference type="ARBA" id="ARBA00009013"/>
    </source>
</evidence>
<dbReference type="AlphaFoldDB" id="A0AB39NC02"/>
<dbReference type="RefSeq" id="WP_369275707.1">
    <property type="nucleotide sequence ID" value="NZ_CP163432.1"/>
</dbReference>
<dbReference type="PROSITE" id="PS50801">
    <property type="entry name" value="STAS"/>
    <property type="match status" value="1"/>
</dbReference>
<dbReference type="EMBL" id="CP163432">
    <property type="protein sequence ID" value="XDQ15779.1"/>
    <property type="molecule type" value="Genomic_DNA"/>
</dbReference>
<dbReference type="InterPro" id="IPR002645">
    <property type="entry name" value="STAS_dom"/>
</dbReference>
<dbReference type="Pfam" id="PF01740">
    <property type="entry name" value="STAS"/>
    <property type="match status" value="1"/>
</dbReference>